<proteinExistence type="predicted"/>
<gene>
    <name evidence="2" type="ORF">GXP67_06685</name>
</gene>
<evidence type="ECO:0000313" key="2">
    <source>
        <dbReference type="EMBL" id="QHT66366.1"/>
    </source>
</evidence>
<protein>
    <recommendedName>
        <fullName evidence="4">T9SS type A sorting domain-containing protein</fullName>
    </recommendedName>
</protein>
<organism evidence="2 3">
    <name type="scientific">Rhodocytophaga rosea</name>
    <dbReference type="NCBI Taxonomy" id="2704465"/>
    <lineage>
        <taxon>Bacteria</taxon>
        <taxon>Pseudomonadati</taxon>
        <taxon>Bacteroidota</taxon>
        <taxon>Cytophagia</taxon>
        <taxon>Cytophagales</taxon>
        <taxon>Rhodocytophagaceae</taxon>
        <taxon>Rhodocytophaga</taxon>
    </lineage>
</organism>
<sequence>MNGSRTKSRSLATVFTLLLLIYCSHTAHAQDNQANNNEALEVMAYSVSDNPLSIVVRVSNASPKDLITIVILNGYKRVLHRESVRGRKYKKKFNFSDLPDGEYAIKVFNKSTTYIQKVGIGTLYKTKSTRATSFEPLTKEF</sequence>
<name>A0A6C0GEH0_9BACT</name>
<dbReference type="KEGG" id="rhoz:GXP67_06685"/>
<feature type="chain" id="PRO_5025435108" description="T9SS type A sorting domain-containing protein" evidence="1">
    <location>
        <begin position="30"/>
        <end position="141"/>
    </location>
</feature>
<feature type="signal peptide" evidence="1">
    <location>
        <begin position="1"/>
        <end position="29"/>
    </location>
</feature>
<dbReference type="AlphaFoldDB" id="A0A6C0GEH0"/>
<accession>A0A6C0GEH0</accession>
<evidence type="ECO:0008006" key="4">
    <source>
        <dbReference type="Google" id="ProtNLM"/>
    </source>
</evidence>
<keyword evidence="1" id="KW-0732">Signal</keyword>
<reference evidence="2 3" key="1">
    <citation type="submission" date="2020-01" db="EMBL/GenBank/DDBJ databases">
        <authorList>
            <person name="Kim M.K."/>
        </authorList>
    </citation>
    <scope>NUCLEOTIDE SEQUENCE [LARGE SCALE GENOMIC DNA]</scope>
    <source>
        <strain evidence="2 3">172606-1</strain>
    </source>
</reference>
<dbReference type="EMBL" id="CP048222">
    <property type="protein sequence ID" value="QHT66366.1"/>
    <property type="molecule type" value="Genomic_DNA"/>
</dbReference>
<evidence type="ECO:0000313" key="3">
    <source>
        <dbReference type="Proteomes" id="UP000480178"/>
    </source>
</evidence>
<keyword evidence="3" id="KW-1185">Reference proteome</keyword>
<evidence type="ECO:0000256" key="1">
    <source>
        <dbReference type="SAM" id="SignalP"/>
    </source>
</evidence>
<dbReference type="RefSeq" id="WP_162442425.1">
    <property type="nucleotide sequence ID" value="NZ_CP048222.1"/>
</dbReference>
<dbReference type="Proteomes" id="UP000480178">
    <property type="component" value="Chromosome"/>
</dbReference>